<evidence type="ECO:0000256" key="2">
    <source>
        <dbReference type="SAM" id="SignalP"/>
    </source>
</evidence>
<evidence type="ECO:0000313" key="3">
    <source>
        <dbReference type="EMBL" id="NKC29726.1"/>
    </source>
</evidence>
<evidence type="ECO:0000313" key="4">
    <source>
        <dbReference type="Proteomes" id="UP000787635"/>
    </source>
</evidence>
<reference evidence="3 4" key="1">
    <citation type="submission" date="2020-03" db="EMBL/GenBank/DDBJ databases">
        <title>Roseomonas selenitidurans sp. nov. isolated from urban soil.</title>
        <authorList>
            <person name="Liu H."/>
        </authorList>
    </citation>
    <scope>NUCLEOTIDE SEQUENCE [LARGE SCALE GENOMIC DNA]</scope>
    <source>
        <strain evidence="3 4">BU-1</strain>
    </source>
</reference>
<sequence>MRHSRTNALTLTLAAALLGGTALAPAPAAAQRGEISERGRFMTSPTEGTYYRRGEDQRLSAPWGGPGPDPMARRNSGDTWFDSSGRQGIDAFDDGYRAGREDERRWRDRSSGMSEARNERAAMEFLDHARMQIDRGNLREAWVALGQAETRLLTRAVPEGSAGEAATGAAIGAIRSARRALEDREADRARWRTARAMELAARGQVVGSNTAGSRVNPAGEGGRGQPQASGDRNSGNWNTGSN</sequence>
<keyword evidence="4" id="KW-1185">Reference proteome</keyword>
<protein>
    <submittedName>
        <fullName evidence="3">Uncharacterized protein</fullName>
    </submittedName>
</protein>
<proteinExistence type="predicted"/>
<keyword evidence="2" id="KW-0732">Signal</keyword>
<dbReference type="PROSITE" id="PS51318">
    <property type="entry name" value="TAT"/>
    <property type="match status" value="1"/>
</dbReference>
<feature type="region of interest" description="Disordered" evidence="1">
    <location>
        <begin position="202"/>
        <end position="242"/>
    </location>
</feature>
<dbReference type="RefSeq" id="WP_168027341.1">
    <property type="nucleotide sequence ID" value="NZ_JAAVNE010000002.1"/>
</dbReference>
<organism evidence="3 4">
    <name type="scientific">Falsiroseomonas selenitidurans</name>
    <dbReference type="NCBI Taxonomy" id="2716335"/>
    <lineage>
        <taxon>Bacteria</taxon>
        <taxon>Pseudomonadati</taxon>
        <taxon>Pseudomonadota</taxon>
        <taxon>Alphaproteobacteria</taxon>
        <taxon>Acetobacterales</taxon>
        <taxon>Roseomonadaceae</taxon>
        <taxon>Falsiroseomonas</taxon>
    </lineage>
</organism>
<feature type="signal peptide" evidence="2">
    <location>
        <begin position="1"/>
        <end position="24"/>
    </location>
</feature>
<name>A0ABX1DXX8_9PROT</name>
<feature type="compositionally biased region" description="Polar residues" evidence="1">
    <location>
        <begin position="226"/>
        <end position="242"/>
    </location>
</feature>
<feature type="chain" id="PRO_5045696601" evidence="2">
    <location>
        <begin position="25"/>
        <end position="242"/>
    </location>
</feature>
<gene>
    <name evidence="3" type="ORF">HEQ75_02545</name>
</gene>
<comment type="caution">
    <text evidence="3">The sequence shown here is derived from an EMBL/GenBank/DDBJ whole genome shotgun (WGS) entry which is preliminary data.</text>
</comment>
<evidence type="ECO:0000256" key="1">
    <source>
        <dbReference type="SAM" id="MobiDB-lite"/>
    </source>
</evidence>
<accession>A0ABX1DXX8</accession>
<dbReference type="InterPro" id="IPR006311">
    <property type="entry name" value="TAT_signal"/>
</dbReference>
<dbReference type="EMBL" id="JAAVNE010000002">
    <property type="protein sequence ID" value="NKC29726.1"/>
    <property type="molecule type" value="Genomic_DNA"/>
</dbReference>
<dbReference type="Proteomes" id="UP000787635">
    <property type="component" value="Unassembled WGS sequence"/>
</dbReference>